<name>A0AA86Q7J6_9EUKA</name>
<accession>A0AA86Q7J6</accession>
<evidence type="ECO:0000313" key="2">
    <source>
        <dbReference type="EMBL" id="CAL6027162.1"/>
    </source>
</evidence>
<gene>
    <name evidence="2" type="ORF">HINF_LOCUS31190</name>
    <name evidence="1" type="ORF">HINF_LOCUS38487</name>
</gene>
<evidence type="ECO:0000313" key="1">
    <source>
        <dbReference type="EMBL" id="CAI9950842.1"/>
    </source>
</evidence>
<keyword evidence="3" id="KW-1185">Reference proteome</keyword>
<comment type="caution">
    <text evidence="1">The sequence shown here is derived from an EMBL/GenBank/DDBJ whole genome shotgun (WGS) entry which is preliminary data.</text>
</comment>
<organism evidence="1">
    <name type="scientific">Hexamita inflata</name>
    <dbReference type="NCBI Taxonomy" id="28002"/>
    <lineage>
        <taxon>Eukaryota</taxon>
        <taxon>Metamonada</taxon>
        <taxon>Diplomonadida</taxon>
        <taxon>Hexamitidae</taxon>
        <taxon>Hexamitinae</taxon>
        <taxon>Hexamita</taxon>
    </lineage>
</organism>
<reference evidence="1" key="1">
    <citation type="submission" date="2023-06" db="EMBL/GenBank/DDBJ databases">
        <authorList>
            <person name="Kurt Z."/>
        </authorList>
    </citation>
    <scope>NUCLEOTIDE SEQUENCE</scope>
</reference>
<protein>
    <submittedName>
        <fullName evidence="2">Hypothetical_protein</fullName>
    </submittedName>
</protein>
<reference evidence="2 3" key="2">
    <citation type="submission" date="2024-07" db="EMBL/GenBank/DDBJ databases">
        <authorList>
            <person name="Akdeniz Z."/>
        </authorList>
    </citation>
    <scope>NUCLEOTIDE SEQUENCE [LARGE SCALE GENOMIC DNA]</scope>
</reference>
<evidence type="ECO:0000313" key="3">
    <source>
        <dbReference type="Proteomes" id="UP001642409"/>
    </source>
</evidence>
<sequence length="186" mass="21412">MSNQRYACLCINLSAMQVRFNNIEAFLQILYYNRSSKLPNASSCRLAGNALRPQYVFSGLPLVSWLYMQSCCSCLFACSQCAAFLFSQRFLRLCYAGLRALNQLDHYILIWLEQAEADKICQPLSRRPIQQSIQLRSGIILIILKSTIQYQNINYFPLQNDISVLQIDLSSTLQNKYKMKLEIDIA</sequence>
<dbReference type="Proteomes" id="UP001642409">
    <property type="component" value="Unassembled WGS sequence"/>
</dbReference>
<proteinExistence type="predicted"/>
<dbReference type="EMBL" id="CATOUU010000819">
    <property type="protein sequence ID" value="CAI9950842.1"/>
    <property type="molecule type" value="Genomic_DNA"/>
</dbReference>
<dbReference type="EMBL" id="CAXDID020000104">
    <property type="protein sequence ID" value="CAL6027162.1"/>
    <property type="molecule type" value="Genomic_DNA"/>
</dbReference>
<dbReference type="AlphaFoldDB" id="A0AA86Q7J6"/>